<proteinExistence type="predicted"/>
<dbReference type="Proteomes" id="UP001235133">
    <property type="component" value="Unassembled WGS sequence"/>
</dbReference>
<organism evidence="1 2">
    <name type="scientific">Microbacterium psychrotolerans</name>
    <dbReference type="NCBI Taxonomy" id="3068321"/>
    <lineage>
        <taxon>Bacteria</taxon>
        <taxon>Bacillati</taxon>
        <taxon>Actinomycetota</taxon>
        <taxon>Actinomycetes</taxon>
        <taxon>Micrococcales</taxon>
        <taxon>Microbacteriaceae</taxon>
        <taxon>Microbacterium</taxon>
    </lineage>
</organism>
<dbReference type="SUPFAM" id="SSF48208">
    <property type="entry name" value="Six-hairpin glycosidases"/>
    <property type="match status" value="2"/>
</dbReference>
<evidence type="ECO:0000313" key="2">
    <source>
        <dbReference type="Proteomes" id="UP001235133"/>
    </source>
</evidence>
<comment type="caution">
    <text evidence="1">The sequence shown here is derived from an EMBL/GenBank/DDBJ whole genome shotgun (WGS) entry which is preliminary data.</text>
</comment>
<evidence type="ECO:0000313" key="1">
    <source>
        <dbReference type="EMBL" id="MDQ7879402.1"/>
    </source>
</evidence>
<name>A0ABU0Z484_9MICO</name>
<sequence length="351" mass="37474">MIPAELPLAHLEAMTDERGLFEHARGSAPRRELGYCLDDVARGLALTAREDGRSDAAAALADRYLRFVEAAIADDGRVRNRRAADGRWTDEPSTGDWWGRALWGLGAAARWSARPSLRGRALRAFDRAAQARSPWLRARCFAAIGAAEVAAAAETDGEPRVSPGSAAAARRMLRDAAAAVAARDPGARGWSWPEQRLRYANAAIPEALIAAAHALGDARCLERGLDLLDFLVATETALDGHLSLTPVTGRGPHDTAPAFDQQPIEAAALAQACLRAFEVTADSRWLRPLRATWAWFEGRNDIGVALFDPETGAGYDGLTPTGRNDNRGAESTLAALSTLQCVGRVAAVAPV</sequence>
<gene>
    <name evidence="1" type="ORF">Q9R08_15530</name>
</gene>
<keyword evidence="2" id="KW-1185">Reference proteome</keyword>
<dbReference type="EMBL" id="JAVFWO010000004">
    <property type="protein sequence ID" value="MDQ7879402.1"/>
    <property type="molecule type" value="Genomic_DNA"/>
</dbReference>
<accession>A0ABU0Z484</accession>
<reference evidence="1 2" key="1">
    <citation type="submission" date="2023-08" db="EMBL/GenBank/DDBJ databases">
        <title>Microbacterium psychrotolerans sp. nov., a psychrotolerant bacterium isolated from soil in Heilongjiang Province, China.</title>
        <authorList>
            <person name="An P."/>
            <person name="Zhao D."/>
            <person name="Xiang H."/>
        </authorList>
    </citation>
    <scope>NUCLEOTIDE SEQUENCE [LARGE SCALE GENOMIC DNA]</scope>
    <source>
        <strain evidence="1 2">QXD-8</strain>
    </source>
</reference>
<dbReference type="RefSeq" id="WP_308869027.1">
    <property type="nucleotide sequence ID" value="NZ_JAVFWO010000004.1"/>
</dbReference>
<protein>
    <submittedName>
        <fullName evidence="1">Glycosyltransferase</fullName>
    </submittedName>
</protein>
<dbReference type="InterPro" id="IPR008928">
    <property type="entry name" value="6-hairpin_glycosidase_sf"/>
</dbReference>